<evidence type="ECO:0000256" key="2">
    <source>
        <dbReference type="ARBA" id="ARBA00022692"/>
    </source>
</evidence>
<evidence type="ECO:0000313" key="8">
    <source>
        <dbReference type="EMBL" id="ORY26320.1"/>
    </source>
</evidence>
<accession>A0A1Y2AVJ2</accession>
<keyword evidence="9" id="KW-1185">Reference proteome</keyword>
<dbReference type="InParanoid" id="A0A1Y2AVJ2"/>
<name>A0A1Y2AVJ2_9TREE</name>
<feature type="transmembrane region" description="Helical" evidence="6">
    <location>
        <begin position="285"/>
        <end position="309"/>
    </location>
</feature>
<evidence type="ECO:0000259" key="7">
    <source>
        <dbReference type="SMART" id="SM00014"/>
    </source>
</evidence>
<feature type="compositionally biased region" description="Basic and acidic residues" evidence="5">
    <location>
        <begin position="424"/>
        <end position="433"/>
    </location>
</feature>
<dbReference type="Proteomes" id="UP000193986">
    <property type="component" value="Unassembled WGS sequence"/>
</dbReference>
<dbReference type="CDD" id="cd03386">
    <property type="entry name" value="PAP2_Aur1_like"/>
    <property type="match status" value="1"/>
</dbReference>
<feature type="transmembrane region" description="Helical" evidence="6">
    <location>
        <begin position="66"/>
        <end position="84"/>
    </location>
</feature>
<feature type="domain" description="Phosphatidic acid phosphatase type 2/haloperoxidase" evidence="7">
    <location>
        <begin position="199"/>
        <end position="336"/>
    </location>
</feature>
<feature type="compositionally biased region" description="Low complexity" evidence="5">
    <location>
        <begin position="396"/>
        <end position="406"/>
    </location>
</feature>
<dbReference type="PANTHER" id="PTHR31310">
    <property type="match status" value="1"/>
</dbReference>
<feature type="transmembrane region" description="Helical" evidence="6">
    <location>
        <begin position="173"/>
        <end position="193"/>
    </location>
</feature>
<keyword evidence="4 6" id="KW-0472">Membrane</keyword>
<sequence length="433" mass="47842">MFLFPFSRLLRASSLPIPTNLPTSPQHLLTPFILALTASLQRLDLSRDPRKTLNRLSKHKWTVTNTVPYLIMAACASFSLYVMTTPPFPLKLGIPAVYILAILIPITSQFVFPATPIFAWLITFFSARFIPSATRPDIHVALLPALESVLYGANISDLQTRYTNAVLDVLAWLPYGVLHFSVPFVVALVLWTLGPRGSVQYWGKAFGWMNLTGVVTQLVLPCAAPWYEIIHGLTPANYGMPGSPGGLLRIDRVFHSSGYTNAFGSAPLVFGAFPSLHSGCATMEALFLAHFFPQFKPLFWAYVGVLWWATMYLSHHYLIDLTGGACLSVMVFYVTMPEAFKDADQINWTEALGQPAVVEGYNIVNGRQELDLDEEIRKLEEQGDGVEGDEEERIEASGSGSGSQEAQKSKTKKSRSVSWGETKVMGEEAGRAE</sequence>
<evidence type="ECO:0000313" key="9">
    <source>
        <dbReference type="Proteomes" id="UP000193986"/>
    </source>
</evidence>
<feature type="transmembrane region" description="Helical" evidence="6">
    <location>
        <begin position="205"/>
        <end position="227"/>
    </location>
</feature>
<reference evidence="8 9" key="1">
    <citation type="submission" date="2016-07" db="EMBL/GenBank/DDBJ databases">
        <title>Pervasive Adenine N6-methylation of Active Genes in Fungi.</title>
        <authorList>
            <consortium name="DOE Joint Genome Institute"/>
            <person name="Mondo S.J."/>
            <person name="Dannebaum R.O."/>
            <person name="Kuo R.C."/>
            <person name="Labutti K."/>
            <person name="Haridas S."/>
            <person name="Kuo A."/>
            <person name="Salamov A."/>
            <person name="Ahrendt S.R."/>
            <person name="Lipzen A."/>
            <person name="Sullivan W."/>
            <person name="Andreopoulos W.B."/>
            <person name="Clum A."/>
            <person name="Lindquist E."/>
            <person name="Daum C."/>
            <person name="Ramamoorthy G.K."/>
            <person name="Gryganskyi A."/>
            <person name="Culley D."/>
            <person name="Magnuson J.K."/>
            <person name="James T.Y."/>
            <person name="O'Malley M.A."/>
            <person name="Stajich J.E."/>
            <person name="Spatafora J.W."/>
            <person name="Visel A."/>
            <person name="Grigoriev I.V."/>
        </authorList>
    </citation>
    <scope>NUCLEOTIDE SEQUENCE [LARGE SCALE GENOMIC DNA]</scope>
    <source>
        <strain evidence="8 9">68-887.2</strain>
    </source>
</reference>
<comment type="subcellular location">
    <subcellularLocation>
        <location evidence="1">Membrane</location>
        <topology evidence="1">Multi-pass membrane protein</topology>
    </subcellularLocation>
</comment>
<dbReference type="OrthoDB" id="5784at2759"/>
<evidence type="ECO:0000256" key="5">
    <source>
        <dbReference type="SAM" id="MobiDB-lite"/>
    </source>
</evidence>
<dbReference type="InterPro" id="IPR036938">
    <property type="entry name" value="PAP2/HPO_sf"/>
</dbReference>
<evidence type="ECO:0000256" key="3">
    <source>
        <dbReference type="ARBA" id="ARBA00022989"/>
    </source>
</evidence>
<dbReference type="Pfam" id="PF14378">
    <property type="entry name" value="PAP2_3"/>
    <property type="match status" value="1"/>
</dbReference>
<dbReference type="FunCoup" id="A0A1Y2AVJ2">
    <property type="interactions" value="71"/>
</dbReference>
<dbReference type="SUPFAM" id="SSF48317">
    <property type="entry name" value="Acid phosphatase/Vanadium-dependent haloperoxidase"/>
    <property type="match status" value="1"/>
</dbReference>
<feature type="transmembrane region" description="Helical" evidence="6">
    <location>
        <begin position="96"/>
        <end position="125"/>
    </location>
</feature>
<evidence type="ECO:0000256" key="6">
    <source>
        <dbReference type="SAM" id="Phobius"/>
    </source>
</evidence>
<dbReference type="InterPro" id="IPR000326">
    <property type="entry name" value="PAP2/HPO"/>
</dbReference>
<evidence type="ECO:0000256" key="4">
    <source>
        <dbReference type="ARBA" id="ARBA00023136"/>
    </source>
</evidence>
<protein>
    <recommendedName>
        <fullName evidence="7">Phosphatidic acid phosphatase type 2/haloperoxidase domain-containing protein</fullName>
    </recommendedName>
</protein>
<dbReference type="SMART" id="SM00014">
    <property type="entry name" value="acidPPc"/>
    <property type="match status" value="1"/>
</dbReference>
<dbReference type="EMBL" id="MCFC01000048">
    <property type="protein sequence ID" value="ORY26320.1"/>
    <property type="molecule type" value="Genomic_DNA"/>
</dbReference>
<dbReference type="GO" id="GO:0006676">
    <property type="term" value="P:mannosyl diphosphorylinositol ceramide metabolic process"/>
    <property type="evidence" value="ECO:0007669"/>
    <property type="project" value="TreeGrafter"/>
</dbReference>
<dbReference type="AlphaFoldDB" id="A0A1Y2AVJ2"/>
<dbReference type="InterPro" id="IPR052185">
    <property type="entry name" value="IPC_Synthase-Related"/>
</dbReference>
<proteinExistence type="predicted"/>
<dbReference type="GO" id="GO:0070916">
    <property type="term" value="C:inositol phosphoceramide synthase complex"/>
    <property type="evidence" value="ECO:0007669"/>
    <property type="project" value="TreeGrafter"/>
</dbReference>
<comment type="caution">
    <text evidence="8">The sequence shown here is derived from an EMBL/GenBank/DDBJ whole genome shotgun (WGS) entry which is preliminary data.</text>
</comment>
<gene>
    <name evidence="8" type="ORF">BCR39DRAFT_470427</name>
</gene>
<dbReference type="GO" id="GO:0016020">
    <property type="term" value="C:membrane"/>
    <property type="evidence" value="ECO:0007669"/>
    <property type="project" value="UniProtKB-SubCell"/>
</dbReference>
<dbReference type="STRING" id="71784.A0A1Y2AVJ2"/>
<keyword evidence="3 6" id="KW-1133">Transmembrane helix</keyword>
<feature type="compositionally biased region" description="Acidic residues" evidence="5">
    <location>
        <begin position="382"/>
        <end position="393"/>
    </location>
</feature>
<evidence type="ECO:0000256" key="1">
    <source>
        <dbReference type="ARBA" id="ARBA00004141"/>
    </source>
</evidence>
<dbReference type="Gene3D" id="1.20.144.10">
    <property type="entry name" value="Phosphatidic acid phosphatase type 2/haloperoxidase"/>
    <property type="match status" value="1"/>
</dbReference>
<organism evidence="8 9">
    <name type="scientific">Naematelia encephala</name>
    <dbReference type="NCBI Taxonomy" id="71784"/>
    <lineage>
        <taxon>Eukaryota</taxon>
        <taxon>Fungi</taxon>
        <taxon>Dikarya</taxon>
        <taxon>Basidiomycota</taxon>
        <taxon>Agaricomycotina</taxon>
        <taxon>Tremellomycetes</taxon>
        <taxon>Tremellales</taxon>
        <taxon>Naemateliaceae</taxon>
        <taxon>Naematelia</taxon>
    </lineage>
</organism>
<keyword evidence="2 6" id="KW-0812">Transmembrane</keyword>
<dbReference type="InterPro" id="IPR026841">
    <property type="entry name" value="Aur1/Ipt1"/>
</dbReference>
<feature type="region of interest" description="Disordered" evidence="5">
    <location>
        <begin position="379"/>
        <end position="433"/>
    </location>
</feature>
<feature type="transmembrane region" description="Helical" evidence="6">
    <location>
        <begin position="315"/>
        <end position="335"/>
    </location>
</feature>
<dbReference type="PANTHER" id="PTHR31310:SF11">
    <property type="entry name" value="INOSITOL PHOSPHORYLCERAMIDE SYNTHASE CATALYTIC SUBUNIT AUR1"/>
    <property type="match status" value="1"/>
</dbReference>
<dbReference type="GO" id="GO:0030148">
    <property type="term" value="P:sphingolipid biosynthetic process"/>
    <property type="evidence" value="ECO:0007669"/>
    <property type="project" value="TreeGrafter"/>
</dbReference>